<keyword evidence="3" id="KW-1003">Cell membrane</keyword>
<comment type="subcellular location">
    <subcellularLocation>
        <location evidence="1 7">Cell membrane</location>
        <topology evidence="1 7">Multi-pass membrane protein</topology>
    </subcellularLocation>
</comment>
<reference evidence="9" key="1">
    <citation type="submission" date="2022-12" db="EMBL/GenBank/DDBJ databases">
        <authorList>
            <person name="Wang J."/>
        </authorList>
    </citation>
    <scope>NUCLEOTIDE SEQUENCE</scope>
    <source>
        <strain evidence="9">HY-42-06</strain>
    </source>
</reference>
<feature type="domain" description="ABC transmembrane type-1" evidence="8">
    <location>
        <begin position="70"/>
        <end position="259"/>
    </location>
</feature>
<organism evidence="9 10">
    <name type="scientific">Clostridium ganghwense</name>
    <dbReference type="NCBI Taxonomy" id="312089"/>
    <lineage>
        <taxon>Bacteria</taxon>
        <taxon>Bacillati</taxon>
        <taxon>Bacillota</taxon>
        <taxon>Clostridia</taxon>
        <taxon>Eubacteriales</taxon>
        <taxon>Clostridiaceae</taxon>
        <taxon>Clostridium</taxon>
    </lineage>
</organism>
<keyword evidence="10" id="KW-1185">Reference proteome</keyword>
<keyword evidence="5 7" id="KW-1133">Transmembrane helix</keyword>
<dbReference type="SUPFAM" id="SSF161098">
    <property type="entry name" value="MetI-like"/>
    <property type="match status" value="1"/>
</dbReference>
<gene>
    <name evidence="9" type="ORF">OXH55_09175</name>
</gene>
<feature type="transmembrane region" description="Helical" evidence="7">
    <location>
        <begin position="180"/>
        <end position="202"/>
    </location>
</feature>
<dbReference type="PROSITE" id="PS50928">
    <property type="entry name" value="ABC_TM1"/>
    <property type="match status" value="1"/>
</dbReference>
<evidence type="ECO:0000259" key="8">
    <source>
        <dbReference type="PROSITE" id="PS50928"/>
    </source>
</evidence>
<dbReference type="InterPro" id="IPR035906">
    <property type="entry name" value="MetI-like_sf"/>
</dbReference>
<feature type="transmembrane region" description="Helical" evidence="7">
    <location>
        <begin position="237"/>
        <end position="258"/>
    </location>
</feature>
<evidence type="ECO:0000256" key="1">
    <source>
        <dbReference type="ARBA" id="ARBA00004651"/>
    </source>
</evidence>
<evidence type="ECO:0000256" key="4">
    <source>
        <dbReference type="ARBA" id="ARBA00022692"/>
    </source>
</evidence>
<sequence>MGKKNTSKIIIYVLNIIISLLILGPIIYTLCVSIMSPEQIFEYPPKIIPRKLFMENYKEALETAPILKFILNSLIMSVSITVGQVITGILAAYAFAFMNFKGKKVLFIIILSTLMIPGQAVIIANYLTISSLGLLDTFRALILPYLTSALAIFLFRQFFLTLPKELYEAAILDGCGNFRFLINVVIPLSKPAIGSLGIYSFLQAWNMYMWPLLTTNCDNMRTVQIGMGMLQDVDAQAFGPLMAGIIMIIIPSILAFVLGQKQLIEGLTSGSVKS</sequence>
<comment type="similarity">
    <text evidence="7">Belongs to the binding-protein-dependent transport system permease family.</text>
</comment>
<accession>A0ABT4CP16</accession>
<feature type="transmembrane region" description="Helical" evidence="7">
    <location>
        <begin position="69"/>
        <end position="93"/>
    </location>
</feature>
<evidence type="ECO:0000256" key="6">
    <source>
        <dbReference type="ARBA" id="ARBA00023136"/>
    </source>
</evidence>
<dbReference type="RefSeq" id="WP_268049624.1">
    <property type="nucleotide sequence ID" value="NZ_JAPQES010000002.1"/>
</dbReference>
<evidence type="ECO:0000313" key="10">
    <source>
        <dbReference type="Proteomes" id="UP001079657"/>
    </source>
</evidence>
<dbReference type="InterPro" id="IPR000515">
    <property type="entry name" value="MetI-like"/>
</dbReference>
<proteinExistence type="inferred from homology"/>
<evidence type="ECO:0000256" key="7">
    <source>
        <dbReference type="RuleBase" id="RU363032"/>
    </source>
</evidence>
<evidence type="ECO:0000256" key="3">
    <source>
        <dbReference type="ARBA" id="ARBA00022475"/>
    </source>
</evidence>
<dbReference type="PANTHER" id="PTHR43744:SF8">
    <property type="entry name" value="SN-GLYCEROL-3-PHOSPHATE TRANSPORT SYSTEM PERMEASE PROTEIN UGPE"/>
    <property type="match status" value="1"/>
</dbReference>
<comment type="caution">
    <text evidence="9">The sequence shown here is derived from an EMBL/GenBank/DDBJ whole genome shotgun (WGS) entry which is preliminary data.</text>
</comment>
<evidence type="ECO:0000313" key="9">
    <source>
        <dbReference type="EMBL" id="MCY6370800.1"/>
    </source>
</evidence>
<feature type="transmembrane region" description="Helical" evidence="7">
    <location>
        <begin position="105"/>
        <end position="129"/>
    </location>
</feature>
<evidence type="ECO:0000256" key="2">
    <source>
        <dbReference type="ARBA" id="ARBA00022448"/>
    </source>
</evidence>
<dbReference type="EMBL" id="JAPQES010000002">
    <property type="protein sequence ID" value="MCY6370800.1"/>
    <property type="molecule type" value="Genomic_DNA"/>
</dbReference>
<feature type="transmembrane region" description="Helical" evidence="7">
    <location>
        <begin position="12"/>
        <end position="35"/>
    </location>
</feature>
<evidence type="ECO:0000256" key="5">
    <source>
        <dbReference type="ARBA" id="ARBA00022989"/>
    </source>
</evidence>
<feature type="transmembrane region" description="Helical" evidence="7">
    <location>
        <begin position="141"/>
        <end position="159"/>
    </location>
</feature>
<dbReference type="CDD" id="cd06261">
    <property type="entry name" value="TM_PBP2"/>
    <property type="match status" value="1"/>
</dbReference>
<dbReference type="Gene3D" id="1.10.3720.10">
    <property type="entry name" value="MetI-like"/>
    <property type="match status" value="1"/>
</dbReference>
<keyword evidence="4 7" id="KW-0812">Transmembrane</keyword>
<dbReference type="Proteomes" id="UP001079657">
    <property type="component" value="Unassembled WGS sequence"/>
</dbReference>
<keyword evidence="2 7" id="KW-0813">Transport</keyword>
<dbReference type="PANTHER" id="PTHR43744">
    <property type="entry name" value="ABC TRANSPORTER PERMEASE PROTEIN MG189-RELATED-RELATED"/>
    <property type="match status" value="1"/>
</dbReference>
<dbReference type="Pfam" id="PF00528">
    <property type="entry name" value="BPD_transp_1"/>
    <property type="match status" value="1"/>
</dbReference>
<name>A0ABT4CP16_9CLOT</name>
<keyword evidence="6 7" id="KW-0472">Membrane</keyword>
<protein>
    <submittedName>
        <fullName evidence="9">Carbohydrate ABC transporter permease</fullName>
    </submittedName>
</protein>